<comment type="cofactor">
    <cofactor evidence="1">
        <name>heme</name>
        <dbReference type="ChEBI" id="CHEBI:30413"/>
    </cofactor>
</comment>
<keyword evidence="15" id="KW-1185">Reference proteome</keyword>
<evidence type="ECO:0000256" key="11">
    <source>
        <dbReference type="ARBA" id="ARBA00023033"/>
    </source>
</evidence>
<keyword evidence="8" id="KW-0492">Microsome</keyword>
<evidence type="ECO:0000256" key="12">
    <source>
        <dbReference type="ARBA" id="ARBA00023136"/>
    </source>
</evidence>
<dbReference type="FunFam" id="1.10.630.10:FF:000042">
    <property type="entry name" value="Cytochrome P450"/>
    <property type="match status" value="2"/>
</dbReference>
<dbReference type="CDD" id="cd11056">
    <property type="entry name" value="CYP6-like"/>
    <property type="match status" value="2"/>
</dbReference>
<dbReference type="EnsemblMetazoa" id="XM_014395148.2">
    <property type="protein sequence ID" value="XP_014250634.2"/>
    <property type="gene ID" value="LOC106667290"/>
</dbReference>
<reference evidence="14" key="1">
    <citation type="submission" date="2022-01" db="UniProtKB">
        <authorList>
            <consortium name="EnsemblMetazoa"/>
        </authorList>
    </citation>
    <scope>IDENTIFICATION</scope>
</reference>
<dbReference type="Proteomes" id="UP000494040">
    <property type="component" value="Unassembled WGS sequence"/>
</dbReference>
<evidence type="ECO:0000256" key="13">
    <source>
        <dbReference type="SAM" id="Phobius"/>
    </source>
</evidence>
<feature type="transmembrane region" description="Helical" evidence="13">
    <location>
        <begin position="523"/>
        <end position="544"/>
    </location>
</feature>
<keyword evidence="6" id="KW-0479">Metal-binding</keyword>
<evidence type="ECO:0000256" key="2">
    <source>
        <dbReference type="ARBA" id="ARBA00004174"/>
    </source>
</evidence>
<keyword evidence="7" id="KW-0256">Endoplasmic reticulum</keyword>
<keyword evidence="5" id="KW-0349">Heme</keyword>
<dbReference type="InterPro" id="IPR017972">
    <property type="entry name" value="Cyt_P450_CS"/>
</dbReference>
<dbReference type="OrthoDB" id="2789670at2759"/>
<dbReference type="Pfam" id="PF00067">
    <property type="entry name" value="p450"/>
    <property type="match status" value="2"/>
</dbReference>
<keyword evidence="12 13" id="KW-0472">Membrane</keyword>
<keyword evidence="10" id="KW-0408">Iron</keyword>
<dbReference type="SUPFAM" id="SSF48264">
    <property type="entry name" value="Cytochrome P450"/>
    <property type="match status" value="2"/>
</dbReference>
<dbReference type="PROSITE" id="PS00086">
    <property type="entry name" value="CYTOCHROME_P450"/>
    <property type="match status" value="2"/>
</dbReference>
<evidence type="ECO:0000256" key="5">
    <source>
        <dbReference type="ARBA" id="ARBA00022617"/>
    </source>
</evidence>
<dbReference type="KEGG" id="clec:106667290"/>
<name>A0A8I6RUV0_CIMLE</name>
<dbReference type="GO" id="GO:0020037">
    <property type="term" value="F:heme binding"/>
    <property type="evidence" value="ECO:0007669"/>
    <property type="project" value="InterPro"/>
</dbReference>
<dbReference type="PRINTS" id="PR00463">
    <property type="entry name" value="EP450I"/>
</dbReference>
<dbReference type="GO" id="GO:0004497">
    <property type="term" value="F:monooxygenase activity"/>
    <property type="evidence" value="ECO:0007669"/>
    <property type="project" value="UniProtKB-KW"/>
</dbReference>
<organism evidence="14 15">
    <name type="scientific">Cimex lectularius</name>
    <name type="common">Bed bug</name>
    <name type="synonym">Acanthia lectularia</name>
    <dbReference type="NCBI Taxonomy" id="79782"/>
    <lineage>
        <taxon>Eukaryota</taxon>
        <taxon>Metazoa</taxon>
        <taxon>Ecdysozoa</taxon>
        <taxon>Arthropoda</taxon>
        <taxon>Hexapoda</taxon>
        <taxon>Insecta</taxon>
        <taxon>Pterygota</taxon>
        <taxon>Neoptera</taxon>
        <taxon>Paraneoptera</taxon>
        <taxon>Hemiptera</taxon>
        <taxon>Heteroptera</taxon>
        <taxon>Panheteroptera</taxon>
        <taxon>Cimicomorpha</taxon>
        <taxon>Cimicidae</taxon>
        <taxon>Cimex</taxon>
    </lineage>
</organism>
<dbReference type="AlphaFoldDB" id="A0A8I6RUV0"/>
<keyword evidence="13" id="KW-0812">Transmembrane</keyword>
<dbReference type="GO" id="GO:0005789">
    <property type="term" value="C:endoplasmic reticulum membrane"/>
    <property type="evidence" value="ECO:0007669"/>
    <property type="project" value="UniProtKB-SubCell"/>
</dbReference>
<dbReference type="PANTHER" id="PTHR24292">
    <property type="entry name" value="CYTOCHROME P450"/>
    <property type="match status" value="1"/>
</dbReference>
<dbReference type="InterPro" id="IPR050476">
    <property type="entry name" value="Insect_CytP450_Detox"/>
</dbReference>
<dbReference type="PANTHER" id="PTHR24292:SF100">
    <property type="entry name" value="CYTOCHROME P450 6A16, ISOFORM B-RELATED"/>
    <property type="match status" value="1"/>
</dbReference>
<evidence type="ECO:0000313" key="15">
    <source>
        <dbReference type="Proteomes" id="UP000494040"/>
    </source>
</evidence>
<proteinExistence type="inferred from homology"/>
<evidence type="ECO:0008006" key="16">
    <source>
        <dbReference type="Google" id="ProtNLM"/>
    </source>
</evidence>
<comment type="similarity">
    <text evidence="4">Belongs to the cytochrome P450 family.</text>
</comment>
<dbReference type="OMA" id="GISEMHY"/>
<keyword evidence="13" id="KW-1133">Transmembrane helix</keyword>
<dbReference type="GO" id="GO:0005506">
    <property type="term" value="F:iron ion binding"/>
    <property type="evidence" value="ECO:0007669"/>
    <property type="project" value="InterPro"/>
</dbReference>
<evidence type="ECO:0000313" key="14">
    <source>
        <dbReference type="EnsemblMetazoa" id="XP_014250634.2"/>
    </source>
</evidence>
<sequence length="1038" mass="118753">MSPVLTALLAIFAFAFLYLIRVSRRANSFFTERSVPQLKAHLFFGHCLDILLGRCSQADLCQRAFEAFPDSPVVGFVNFLSPCLMVKEPTWAEMVLVKDFSSFADRGFELEDSLDPLSINLFNMTGKKWRAVRNKLSPVFTTGRLKNMFERMTDVGGKLVDALDACGGRAVDLNEVSGRFANDTVGLYGLGVDPGSLTNPDCRFREESKKIINLGPIQYLKFMVNLFFPRVSRYVGSFIPADVQRFFVDIIKKTVDERVASNVKRDDFVDLMLQLKRKGYLEVQTRDPNDDYLMIEENQKEKIEITDELLYGQAFVFLVAGIDGIATRLTFASYLLAKNKEIQDKARREIRAAVEKHKKINFDALKDMVYLDMCLKESMRVYPPGPGVFRTCTKDFTFPNGYTVRKGEGVIVPIFAIHRDPKLYPEPLKFDPERFAPDVDHGPCTFMPFGVGPRMCIAMRFAVLQVKYALVKVLMNYELDVNIKTVEPIQFKSKTLLSIPKYPIYFNLKKFRRTLSPPRSKPVMSPALATLLAVAAILLIYAVYKTKRIYRTWKDRGVKNEEPVLIFGNMLRIFLRLSSQGERLKEVGDMFPEEKVIGFYVFLKPMLIVKDAEVAEAVLIKDFQHFVDHGFDVDETANPLDANLFNMNGKRWRAYRNKLSPIFTTGKLKSMYGLMTDIGDNLMKAINREKTECLELKDVLGRFAMDVIGSFAFGLDVCTLGDPESKFRKMGKKLVGFNISQILKYFITTNFPKVSKKLGLSYNIGAEYRYFVGIVKDAIELRTMSKTSRNDFVDLMLQLRDKGSVEITTKDPGDEYLRINENYTKDSFEVTDDLVISQSFVFLTAGFETTAAIMDLAFYELSKNPGIQERAREEINEKVREHGSLSFDSVKDMTYLDMCLKETMRKYPPTLALYRKCTKEYAFSNGLTVKPGERLIVSVLSIHHNPEYYPDPDKFDPERFGPDVFQKPCTFIPFGEGPRMCIAMRFALQQMKFCLAKTMMSYRIKVNPKTKEPIVLSNKTFFTTTKNPIYFTLEKISL</sequence>
<evidence type="ECO:0000256" key="9">
    <source>
        <dbReference type="ARBA" id="ARBA00023002"/>
    </source>
</evidence>
<evidence type="ECO:0000256" key="10">
    <source>
        <dbReference type="ARBA" id="ARBA00023004"/>
    </source>
</evidence>
<dbReference type="GeneID" id="106667290"/>
<dbReference type="RefSeq" id="XP_014250634.2">
    <property type="nucleotide sequence ID" value="XM_014395148.2"/>
</dbReference>
<evidence type="ECO:0000256" key="4">
    <source>
        <dbReference type="ARBA" id="ARBA00010617"/>
    </source>
</evidence>
<dbReference type="Gene3D" id="1.10.630.10">
    <property type="entry name" value="Cytochrome P450"/>
    <property type="match status" value="2"/>
</dbReference>
<dbReference type="InterPro" id="IPR001128">
    <property type="entry name" value="Cyt_P450"/>
</dbReference>
<dbReference type="InterPro" id="IPR002401">
    <property type="entry name" value="Cyt_P450_E_grp-I"/>
</dbReference>
<evidence type="ECO:0000256" key="1">
    <source>
        <dbReference type="ARBA" id="ARBA00001971"/>
    </source>
</evidence>
<keyword evidence="11" id="KW-0503">Monooxygenase</keyword>
<evidence type="ECO:0000256" key="8">
    <source>
        <dbReference type="ARBA" id="ARBA00022848"/>
    </source>
</evidence>
<evidence type="ECO:0000256" key="6">
    <source>
        <dbReference type="ARBA" id="ARBA00022723"/>
    </source>
</evidence>
<protein>
    <recommendedName>
        <fullName evidence="16">Cytochrome P450</fullName>
    </recommendedName>
</protein>
<evidence type="ECO:0000256" key="3">
    <source>
        <dbReference type="ARBA" id="ARBA00004406"/>
    </source>
</evidence>
<dbReference type="InterPro" id="IPR036396">
    <property type="entry name" value="Cyt_P450_sf"/>
</dbReference>
<dbReference type="GO" id="GO:0016705">
    <property type="term" value="F:oxidoreductase activity, acting on paired donors, with incorporation or reduction of molecular oxygen"/>
    <property type="evidence" value="ECO:0007669"/>
    <property type="project" value="InterPro"/>
</dbReference>
<keyword evidence="9" id="KW-0560">Oxidoreductase</keyword>
<evidence type="ECO:0000256" key="7">
    <source>
        <dbReference type="ARBA" id="ARBA00022824"/>
    </source>
</evidence>
<comment type="subcellular location">
    <subcellularLocation>
        <location evidence="3">Endoplasmic reticulum membrane</location>
        <topology evidence="3">Peripheral membrane protein</topology>
    </subcellularLocation>
    <subcellularLocation>
        <location evidence="2">Microsome membrane</location>
        <topology evidence="2">Peripheral membrane protein</topology>
    </subcellularLocation>
</comment>
<accession>A0A8I6RUV0</accession>
<dbReference type="PRINTS" id="PR00385">
    <property type="entry name" value="P450"/>
</dbReference>